<name>X1P0F2_9ZZZZ</name>
<reference evidence="2" key="1">
    <citation type="journal article" date="2014" name="Front. Microbiol.">
        <title>High frequency of phylogenetically diverse reductive dehalogenase-homologous genes in deep subseafloor sedimentary metagenomes.</title>
        <authorList>
            <person name="Kawai M."/>
            <person name="Futagami T."/>
            <person name="Toyoda A."/>
            <person name="Takaki Y."/>
            <person name="Nishi S."/>
            <person name="Hori S."/>
            <person name="Arai W."/>
            <person name="Tsubouchi T."/>
            <person name="Morono Y."/>
            <person name="Uchiyama I."/>
            <person name="Ito T."/>
            <person name="Fujiyama A."/>
            <person name="Inagaki F."/>
            <person name="Takami H."/>
        </authorList>
    </citation>
    <scope>NUCLEOTIDE SEQUENCE</scope>
    <source>
        <strain evidence="2">Expedition CK06-06</strain>
    </source>
</reference>
<evidence type="ECO:0000256" key="1">
    <source>
        <dbReference type="SAM" id="Phobius"/>
    </source>
</evidence>
<organism evidence="2">
    <name type="scientific">marine sediment metagenome</name>
    <dbReference type="NCBI Taxonomy" id="412755"/>
    <lineage>
        <taxon>unclassified sequences</taxon>
        <taxon>metagenomes</taxon>
        <taxon>ecological metagenomes</taxon>
    </lineage>
</organism>
<sequence>MIEEIIFALAVFVLGLSAMAFVNTFVDKPFAGGVSIMLVGWVVALLFSGALDKNENLFWIGITFIGIGMLVFLGADRTASFCQKYM</sequence>
<keyword evidence="1" id="KW-0812">Transmembrane</keyword>
<gene>
    <name evidence="2" type="ORF">S06H3_27251</name>
</gene>
<keyword evidence="1" id="KW-0472">Membrane</keyword>
<dbReference type="EMBL" id="BARV01015796">
    <property type="protein sequence ID" value="GAI32480.1"/>
    <property type="molecule type" value="Genomic_DNA"/>
</dbReference>
<accession>X1P0F2</accession>
<evidence type="ECO:0000313" key="2">
    <source>
        <dbReference type="EMBL" id="GAI32480.1"/>
    </source>
</evidence>
<feature type="transmembrane region" description="Helical" evidence="1">
    <location>
        <begin position="57"/>
        <end position="75"/>
    </location>
</feature>
<proteinExistence type="predicted"/>
<feature type="transmembrane region" description="Helical" evidence="1">
    <location>
        <begin position="30"/>
        <end position="50"/>
    </location>
</feature>
<protein>
    <submittedName>
        <fullName evidence="2">Uncharacterized protein</fullName>
    </submittedName>
</protein>
<comment type="caution">
    <text evidence="2">The sequence shown here is derived from an EMBL/GenBank/DDBJ whole genome shotgun (WGS) entry which is preliminary data.</text>
</comment>
<keyword evidence="1" id="KW-1133">Transmembrane helix</keyword>
<dbReference type="AlphaFoldDB" id="X1P0F2"/>